<feature type="region of interest" description="Disordered" evidence="1">
    <location>
        <begin position="211"/>
        <end position="303"/>
    </location>
</feature>
<dbReference type="EMBL" id="LSMT01000041">
    <property type="protein sequence ID" value="PFX31045.1"/>
    <property type="molecule type" value="Genomic_DNA"/>
</dbReference>
<feature type="region of interest" description="Disordered" evidence="1">
    <location>
        <begin position="1"/>
        <end position="26"/>
    </location>
</feature>
<evidence type="ECO:0000313" key="2">
    <source>
        <dbReference type="EMBL" id="PFX31045.1"/>
    </source>
</evidence>
<reference evidence="3" key="1">
    <citation type="journal article" date="2017" name="bioRxiv">
        <title>Comparative analysis of the genomes of Stylophora pistillata and Acropora digitifera provides evidence for extensive differences between species of corals.</title>
        <authorList>
            <person name="Voolstra C.R."/>
            <person name="Li Y."/>
            <person name="Liew Y.J."/>
            <person name="Baumgarten S."/>
            <person name="Zoccola D."/>
            <person name="Flot J.-F."/>
            <person name="Tambutte S."/>
            <person name="Allemand D."/>
            <person name="Aranda M."/>
        </authorList>
    </citation>
    <scope>NUCLEOTIDE SEQUENCE [LARGE SCALE GENOMIC DNA]</scope>
</reference>
<comment type="caution">
    <text evidence="2">The sequence shown here is derived from an EMBL/GenBank/DDBJ whole genome shotgun (WGS) entry which is preliminary data.</text>
</comment>
<sequence length="303" mass="34081">MSNEPQTPKVTVTDESEDVTEKDRSPAENAFYESFLIQSRSAIENLYASNIYHSQRHAKEVKDLERQKYYSMSEMSNKQKEMVKKMAQLQEKQEKIQIEKRKQNMKHLSTNGEHRMRPHSTSSLSDRKSDRRAMLKHRPRSGSMPFLEPLDPSLVNRSLSKSTENLCSESSLLSASPSSNALLSRSCEDLSNLGRENGKIILPALSKLPRAKSIGDSSEDSDSTFITRVPSSPPTKTKLNLRLTPSGFKPEHRRGSLDPSVMRDLDRRRGAKTDSPPASPKSTQTKWVPKSFGLSQGRGLPPV</sequence>
<dbReference type="AlphaFoldDB" id="A0A2B4SRL9"/>
<organism evidence="2 3">
    <name type="scientific">Stylophora pistillata</name>
    <name type="common">Smooth cauliflower coral</name>
    <dbReference type="NCBI Taxonomy" id="50429"/>
    <lineage>
        <taxon>Eukaryota</taxon>
        <taxon>Metazoa</taxon>
        <taxon>Cnidaria</taxon>
        <taxon>Anthozoa</taxon>
        <taxon>Hexacorallia</taxon>
        <taxon>Scleractinia</taxon>
        <taxon>Astrocoeniina</taxon>
        <taxon>Pocilloporidae</taxon>
        <taxon>Stylophora</taxon>
    </lineage>
</organism>
<accession>A0A2B4SRL9</accession>
<feature type="compositionally biased region" description="Basic and acidic residues" evidence="1">
    <location>
        <begin position="249"/>
        <end position="272"/>
    </location>
</feature>
<evidence type="ECO:0000313" key="3">
    <source>
        <dbReference type="Proteomes" id="UP000225706"/>
    </source>
</evidence>
<name>A0A2B4SRL9_STYPI</name>
<evidence type="ECO:0000256" key="1">
    <source>
        <dbReference type="SAM" id="MobiDB-lite"/>
    </source>
</evidence>
<gene>
    <name evidence="2" type="ORF">AWC38_SpisGene4112</name>
</gene>
<keyword evidence="3" id="KW-1185">Reference proteome</keyword>
<proteinExistence type="predicted"/>
<dbReference type="Proteomes" id="UP000225706">
    <property type="component" value="Unassembled WGS sequence"/>
</dbReference>
<protein>
    <submittedName>
        <fullName evidence="2">Uncharacterized protein</fullName>
    </submittedName>
</protein>
<feature type="region of interest" description="Disordered" evidence="1">
    <location>
        <begin position="98"/>
        <end position="153"/>
    </location>
</feature>
<dbReference type="OrthoDB" id="5958530at2759"/>
<feature type="compositionally biased region" description="Polar residues" evidence="1">
    <location>
        <begin position="1"/>
        <end position="10"/>
    </location>
</feature>
<feature type="compositionally biased region" description="Polar residues" evidence="1">
    <location>
        <begin position="223"/>
        <end position="238"/>
    </location>
</feature>